<protein>
    <submittedName>
        <fullName evidence="4">DUF4974 domain-containing protein</fullName>
    </submittedName>
</protein>
<reference evidence="4 5" key="1">
    <citation type="submission" date="2018-08" db="EMBL/GenBank/DDBJ databases">
        <title>A genome reference for cultivated species of the human gut microbiota.</title>
        <authorList>
            <person name="Zou Y."/>
            <person name="Xue W."/>
            <person name="Luo G."/>
        </authorList>
    </citation>
    <scope>NUCLEOTIDE SEQUENCE [LARGE SCALE GENOMIC DNA]</scope>
    <source>
        <strain evidence="4 5">AF20-9LB</strain>
    </source>
</reference>
<dbReference type="GO" id="GO:0016989">
    <property type="term" value="F:sigma factor antagonist activity"/>
    <property type="evidence" value="ECO:0007669"/>
    <property type="project" value="TreeGrafter"/>
</dbReference>
<gene>
    <name evidence="4" type="ORF">DWX70_08470</name>
</gene>
<evidence type="ECO:0000256" key="1">
    <source>
        <dbReference type="SAM" id="Phobius"/>
    </source>
</evidence>
<dbReference type="InterPro" id="IPR032508">
    <property type="entry name" value="FecR_C"/>
</dbReference>
<dbReference type="InterPro" id="IPR012373">
    <property type="entry name" value="Ferrdict_sens_TM"/>
</dbReference>
<dbReference type="PANTHER" id="PTHR30273:SF2">
    <property type="entry name" value="PROTEIN FECR"/>
    <property type="match status" value="1"/>
</dbReference>
<evidence type="ECO:0000259" key="2">
    <source>
        <dbReference type="Pfam" id="PF04773"/>
    </source>
</evidence>
<name>A0A395W0U6_BACOV</name>
<dbReference type="PANTHER" id="PTHR30273">
    <property type="entry name" value="PERIPLASMIC SIGNAL SENSOR AND SIGMA FACTOR ACTIVATOR FECR-RELATED"/>
    <property type="match status" value="1"/>
</dbReference>
<sequence>MDKELLLKYIAGKASQKEKEDIATWIDADAANLKEFISLRKSYDAFIWQDTGVFSKKTKKTISLHPVTQRILRIAAVFVVAFGLSYAMIQVLQKEDIEMQTVYVPAGQRTLVTLADGTTVWVNGKSTLTFPSHFSSRTRTVELDGEAYFDVRKNPEKQFIVSTAHQSAIKVLGTKFNVKAYKEADEVITTLVEGKVNFEFNNASQQPQYIVMAPGQKLVYYSQNGKTELYTTSGERELSWKDGKIIFRQTSLRDALDILADRYNAEFVIQENVPHDDSFSGTFTNRNLEQVLNFISASSKVRWRYLNNDADAGKEKIKIEIFI</sequence>
<dbReference type="PIRSF" id="PIRSF018266">
    <property type="entry name" value="FecR"/>
    <property type="match status" value="1"/>
</dbReference>
<dbReference type="Gene3D" id="2.60.120.1440">
    <property type="match status" value="1"/>
</dbReference>
<organism evidence="4 5">
    <name type="scientific">Bacteroides ovatus</name>
    <dbReference type="NCBI Taxonomy" id="28116"/>
    <lineage>
        <taxon>Bacteria</taxon>
        <taxon>Pseudomonadati</taxon>
        <taxon>Bacteroidota</taxon>
        <taxon>Bacteroidia</taxon>
        <taxon>Bacteroidales</taxon>
        <taxon>Bacteroidaceae</taxon>
        <taxon>Bacteroides</taxon>
    </lineage>
</organism>
<dbReference type="AlphaFoldDB" id="A0A395W0U6"/>
<proteinExistence type="predicted"/>
<evidence type="ECO:0000313" key="5">
    <source>
        <dbReference type="Proteomes" id="UP000266492"/>
    </source>
</evidence>
<dbReference type="Proteomes" id="UP000266492">
    <property type="component" value="Unassembled WGS sequence"/>
</dbReference>
<dbReference type="EMBL" id="QRVZ01000005">
    <property type="protein sequence ID" value="RGS85038.1"/>
    <property type="molecule type" value="Genomic_DNA"/>
</dbReference>
<comment type="caution">
    <text evidence="4">The sequence shown here is derived from an EMBL/GenBank/DDBJ whole genome shotgun (WGS) entry which is preliminary data.</text>
</comment>
<keyword evidence="1" id="KW-0812">Transmembrane</keyword>
<dbReference type="Pfam" id="PF04773">
    <property type="entry name" value="FecR"/>
    <property type="match status" value="1"/>
</dbReference>
<dbReference type="Pfam" id="PF16344">
    <property type="entry name" value="FecR_C"/>
    <property type="match status" value="1"/>
</dbReference>
<dbReference type="RefSeq" id="WP_118418547.1">
    <property type="nucleotide sequence ID" value="NZ_JAQDLI010000003.1"/>
</dbReference>
<keyword evidence="1" id="KW-0472">Membrane</keyword>
<feature type="domain" description="Protein FecR C-terminal" evidence="3">
    <location>
        <begin position="244"/>
        <end position="308"/>
    </location>
</feature>
<dbReference type="FunFam" id="2.60.120.1440:FF:000001">
    <property type="entry name" value="Putative anti-sigma factor"/>
    <property type="match status" value="1"/>
</dbReference>
<feature type="domain" description="FecR protein" evidence="2">
    <location>
        <begin position="101"/>
        <end position="197"/>
    </location>
</feature>
<feature type="transmembrane region" description="Helical" evidence="1">
    <location>
        <begin position="71"/>
        <end position="89"/>
    </location>
</feature>
<dbReference type="Gene3D" id="3.55.50.30">
    <property type="match status" value="1"/>
</dbReference>
<dbReference type="InterPro" id="IPR006860">
    <property type="entry name" value="FecR"/>
</dbReference>
<evidence type="ECO:0000313" key="4">
    <source>
        <dbReference type="EMBL" id="RGS85038.1"/>
    </source>
</evidence>
<accession>A0A395W0U6</accession>
<keyword evidence="1" id="KW-1133">Transmembrane helix</keyword>
<evidence type="ECO:0000259" key="3">
    <source>
        <dbReference type="Pfam" id="PF16344"/>
    </source>
</evidence>